<dbReference type="KEGG" id="mpho:DA803_01240"/>
<sequence>MPFDQKISSFKTECGTIRNYTTEELKILFVELKKINNLSYEFIFKFILFTDIRISKLNFTDWNSFQEKIIK</sequence>
<evidence type="ECO:0000313" key="1">
    <source>
        <dbReference type="EMBL" id="AXE60714.1"/>
    </source>
</evidence>
<dbReference type="Proteomes" id="UP000252477">
    <property type="component" value="Chromosome"/>
</dbReference>
<name>A0A2Z5IQG5_9BACT</name>
<evidence type="ECO:0000313" key="2">
    <source>
        <dbReference type="Proteomes" id="UP000252477"/>
    </source>
</evidence>
<reference evidence="1 2" key="1">
    <citation type="submission" date="2018-05" db="EMBL/GenBank/DDBJ databases">
        <title>Annotation of the Mycoplasma phocidae genome.</title>
        <authorList>
            <person name="Brown D.R."/>
            <person name="Kutish G.F."/>
            <person name="Frasca S.Jr."/>
        </authorList>
    </citation>
    <scope>NUCLEOTIDE SEQUENCE [LARGE SCALE GENOMIC DNA]</scope>
    <source>
        <strain evidence="1 2">105</strain>
    </source>
</reference>
<accession>A0A2Z5IQG5</accession>
<dbReference type="AlphaFoldDB" id="A0A2Z5IQG5"/>
<gene>
    <name evidence="1" type="ORF">DA803_01240</name>
</gene>
<evidence type="ECO:0008006" key="3">
    <source>
        <dbReference type="Google" id="ProtNLM"/>
    </source>
</evidence>
<dbReference type="EMBL" id="CP029295">
    <property type="protein sequence ID" value="AXE60714.1"/>
    <property type="molecule type" value="Genomic_DNA"/>
</dbReference>
<proteinExistence type="predicted"/>
<organism evidence="1 2">
    <name type="scientific">[Mycoplasma] phocae</name>
    <dbReference type="NCBI Taxonomy" id="142651"/>
    <lineage>
        <taxon>Bacteria</taxon>
        <taxon>Bacillati</taxon>
        <taxon>Mycoplasmatota</taxon>
        <taxon>Mycoplasmoidales</taxon>
        <taxon>Metamycoplasmataceae</taxon>
        <taxon>Metamycoplasma</taxon>
    </lineage>
</organism>
<protein>
    <recommendedName>
        <fullName evidence="3">Integrase</fullName>
    </recommendedName>
</protein>
<keyword evidence="2" id="KW-1185">Reference proteome</keyword>